<proteinExistence type="predicted"/>
<protein>
    <submittedName>
        <fullName evidence="1">Uncharacterized protein</fullName>
    </submittedName>
</protein>
<reference evidence="1" key="1">
    <citation type="submission" date="2025-08" db="UniProtKB">
        <authorList>
            <consortium name="Ensembl"/>
        </authorList>
    </citation>
    <scope>IDENTIFICATION</scope>
</reference>
<dbReference type="InParanoid" id="A0A674K0N2"/>
<evidence type="ECO:0000313" key="1">
    <source>
        <dbReference type="Ensembl" id="ENSTMTP00000025912.1"/>
    </source>
</evidence>
<dbReference type="Proteomes" id="UP000472274">
    <property type="component" value="Unplaced"/>
</dbReference>
<dbReference type="GeneTree" id="ENSGT01030000238841"/>
<evidence type="ECO:0000313" key="2">
    <source>
        <dbReference type="Proteomes" id="UP000472274"/>
    </source>
</evidence>
<sequence length="67" mass="7758">MVPVDPGCGFHRVAHSSPSHLSKNRRFTSFPNWFTGVYCDCSLDFLLCHLHAVIENLKELFRFLIFC</sequence>
<reference evidence="1" key="2">
    <citation type="submission" date="2025-09" db="UniProtKB">
        <authorList>
            <consortium name="Ensembl"/>
        </authorList>
    </citation>
    <scope>IDENTIFICATION</scope>
</reference>
<accession>A0A674K0N2</accession>
<organism evidence="1 2">
    <name type="scientific">Terrapene triunguis</name>
    <name type="common">Three-toed box turtle</name>
    <dbReference type="NCBI Taxonomy" id="2587831"/>
    <lineage>
        <taxon>Eukaryota</taxon>
        <taxon>Metazoa</taxon>
        <taxon>Chordata</taxon>
        <taxon>Craniata</taxon>
        <taxon>Vertebrata</taxon>
        <taxon>Euteleostomi</taxon>
        <taxon>Archelosauria</taxon>
        <taxon>Testudinata</taxon>
        <taxon>Testudines</taxon>
        <taxon>Cryptodira</taxon>
        <taxon>Durocryptodira</taxon>
        <taxon>Testudinoidea</taxon>
        <taxon>Emydidae</taxon>
        <taxon>Terrapene</taxon>
    </lineage>
</organism>
<dbReference type="Ensembl" id="ENSTMTT00000026846.1">
    <property type="protein sequence ID" value="ENSTMTP00000025912.1"/>
    <property type="gene ID" value="ENSTMTG00000018932.1"/>
</dbReference>
<name>A0A674K0N2_9SAUR</name>
<keyword evidence="2" id="KW-1185">Reference proteome</keyword>
<dbReference type="AlphaFoldDB" id="A0A674K0N2"/>